<dbReference type="AlphaFoldDB" id="A0A9D3S7V3"/>
<sequence length="702" mass="77709">MDGAGTETMSLQDYITSVDESTLPRILQICSGVYFQGSVYEISGSEVCLSTGDLVKVIGIELQSVTCRDTSTDETSELPLDYADRFQIVPEDTPFGSIEEMVELIRTEEDGGDAFSFTCPHELELEGHAVPAGELVSLLSVERPDGEGEGEELARCRLVGREQEEAGREILVPLSVRGVFYECGSGHGYGVREIVSSPRLRSRHYRRVSAGGRDGPVQLRPVHSVQAIMHLRKNVVQFPSSLEVDLMDVTECCGDVVFVTPRTLAEVAVLGAEALPAVAEVLEAPESARPLFRCRWLPLLRPGQLLVLHGPADPALVLASSFKGKNERRHFLLSRRYGGGFRRRPRNFGSAYELYAAHCRGPGLTVTVTTHWEATADGLTSLSVGDQLEVLGQGKVEVGCRDDGAAQREEVEVLVCRRTSDADEDDEEEEEEEEDGEEGRGEESQEVRLPMYLEGQFVEKLTDTKKRYSLAELGERFSFPLDVKVCRRDPGLEADPLPALSCLQLEQAVSEPAVLASLLEQPELCFLLPVRWLTMTVSFTGDALPEDQPPQPRWETVTEVTDQFYFEFRKLASQDSEAPPPRPPKRRVSTQEAAKAPPAAASNHERRPSKPQPLSQSLDKLNLGSCWPEKGPPPPPPLENADEAPPLIPRKSPPRSGSCSLPNMYTQTPKRNKKKAERRDSDHDYEDIMDAVKNSQESILFY</sequence>
<dbReference type="GO" id="GO:0005737">
    <property type="term" value="C:cytoplasm"/>
    <property type="evidence" value="ECO:0007669"/>
    <property type="project" value="TreeGrafter"/>
</dbReference>
<name>A0A9D3S7V3_ANGAN</name>
<reference evidence="4" key="1">
    <citation type="submission" date="2021-01" db="EMBL/GenBank/DDBJ databases">
        <title>A chromosome-scale assembly of European eel, Anguilla anguilla.</title>
        <authorList>
            <person name="Henkel C."/>
            <person name="Jong-Raadsen S.A."/>
            <person name="Dufour S."/>
            <person name="Weltzien F.-A."/>
            <person name="Palstra A.P."/>
            <person name="Pelster B."/>
            <person name="Spaink H.P."/>
            <person name="Van Den Thillart G.E."/>
            <person name="Jansen H."/>
            <person name="Zahm M."/>
            <person name="Klopp C."/>
            <person name="Cedric C."/>
            <person name="Louis A."/>
            <person name="Berthelot C."/>
            <person name="Parey E."/>
            <person name="Roest Crollius H."/>
            <person name="Montfort J."/>
            <person name="Robinson-Rechavi M."/>
            <person name="Bucao C."/>
            <person name="Bouchez O."/>
            <person name="Gislard M."/>
            <person name="Lluch J."/>
            <person name="Milhes M."/>
            <person name="Lampietro C."/>
            <person name="Lopez Roques C."/>
            <person name="Donnadieu C."/>
            <person name="Braasch I."/>
            <person name="Desvignes T."/>
            <person name="Postlethwait J."/>
            <person name="Bobe J."/>
            <person name="Guiguen Y."/>
            <person name="Dirks R."/>
        </authorList>
    </citation>
    <scope>NUCLEOTIDE SEQUENCE</scope>
    <source>
        <strain evidence="4">Tag_6206</strain>
        <tissue evidence="4">Liver</tissue>
    </source>
</reference>
<feature type="compositionally biased region" description="Polar residues" evidence="2">
    <location>
        <begin position="655"/>
        <end position="669"/>
    </location>
</feature>
<dbReference type="Proteomes" id="UP001044222">
    <property type="component" value="Unassembled WGS sequence"/>
</dbReference>
<evidence type="ECO:0000256" key="1">
    <source>
        <dbReference type="ARBA" id="ARBA00006414"/>
    </source>
</evidence>
<evidence type="ECO:0000259" key="3">
    <source>
        <dbReference type="Pfam" id="PF12736"/>
    </source>
</evidence>
<evidence type="ECO:0000313" key="5">
    <source>
        <dbReference type="Proteomes" id="UP001044222"/>
    </source>
</evidence>
<proteinExistence type="inferred from homology"/>
<dbReference type="GO" id="GO:0050852">
    <property type="term" value="P:T cell receptor signaling pathway"/>
    <property type="evidence" value="ECO:0007669"/>
    <property type="project" value="TreeGrafter"/>
</dbReference>
<comment type="caution">
    <text evidence="4">The sequence shown here is derived from an EMBL/GenBank/DDBJ whole genome shotgun (WGS) entry which is preliminary data.</text>
</comment>
<feature type="domain" description="CABIT" evidence="3">
    <location>
        <begin position="23"/>
        <end position="253"/>
    </location>
</feature>
<evidence type="ECO:0000256" key="2">
    <source>
        <dbReference type="SAM" id="MobiDB-lite"/>
    </source>
</evidence>
<feature type="region of interest" description="Disordered" evidence="2">
    <location>
        <begin position="418"/>
        <end position="448"/>
    </location>
</feature>
<dbReference type="PANTHER" id="PTHR15215">
    <property type="entry name" value="CABIT DOMAIN-CONTAINING PROTEIN"/>
    <property type="match status" value="1"/>
</dbReference>
<dbReference type="InterPro" id="IPR039671">
    <property type="entry name" value="THEMIS"/>
</dbReference>
<dbReference type="InterPro" id="IPR025946">
    <property type="entry name" value="CABIT_dom"/>
</dbReference>
<dbReference type="PANTHER" id="PTHR15215:SF2">
    <property type="entry name" value="PROTEIN THEMIS2"/>
    <property type="match status" value="1"/>
</dbReference>
<feature type="domain" description="CABIT" evidence="3">
    <location>
        <begin position="275"/>
        <end position="521"/>
    </location>
</feature>
<protein>
    <recommendedName>
        <fullName evidence="3">CABIT domain-containing protein</fullName>
    </recommendedName>
</protein>
<dbReference type="GO" id="GO:0005634">
    <property type="term" value="C:nucleus"/>
    <property type="evidence" value="ECO:0007669"/>
    <property type="project" value="TreeGrafter"/>
</dbReference>
<feature type="compositionally biased region" description="Acidic residues" evidence="2">
    <location>
        <begin position="422"/>
        <end position="437"/>
    </location>
</feature>
<gene>
    <name evidence="4" type="ORF">ANANG_G00025910</name>
</gene>
<dbReference type="EMBL" id="JAFIRN010000001">
    <property type="protein sequence ID" value="KAG5858043.1"/>
    <property type="molecule type" value="Genomic_DNA"/>
</dbReference>
<organism evidence="4 5">
    <name type="scientific">Anguilla anguilla</name>
    <name type="common">European freshwater eel</name>
    <name type="synonym">Muraena anguilla</name>
    <dbReference type="NCBI Taxonomy" id="7936"/>
    <lineage>
        <taxon>Eukaryota</taxon>
        <taxon>Metazoa</taxon>
        <taxon>Chordata</taxon>
        <taxon>Craniata</taxon>
        <taxon>Vertebrata</taxon>
        <taxon>Euteleostomi</taxon>
        <taxon>Actinopterygii</taxon>
        <taxon>Neopterygii</taxon>
        <taxon>Teleostei</taxon>
        <taxon>Anguilliformes</taxon>
        <taxon>Anguillidae</taxon>
        <taxon>Anguilla</taxon>
    </lineage>
</organism>
<dbReference type="Pfam" id="PF12736">
    <property type="entry name" value="CABIT"/>
    <property type="match status" value="2"/>
</dbReference>
<accession>A0A9D3S7V3</accession>
<evidence type="ECO:0000313" key="4">
    <source>
        <dbReference type="EMBL" id="KAG5858043.1"/>
    </source>
</evidence>
<feature type="region of interest" description="Disordered" evidence="2">
    <location>
        <begin position="571"/>
        <end position="686"/>
    </location>
</feature>
<keyword evidence="5" id="KW-1185">Reference proteome</keyword>
<comment type="similarity">
    <text evidence="1">Belongs to the themis family.</text>
</comment>